<protein>
    <submittedName>
        <fullName evidence="2">Uncharacterized protein</fullName>
    </submittedName>
</protein>
<organism evidence="2">
    <name type="scientific">marine metagenome</name>
    <dbReference type="NCBI Taxonomy" id="408172"/>
    <lineage>
        <taxon>unclassified sequences</taxon>
        <taxon>metagenomes</taxon>
        <taxon>ecological metagenomes</taxon>
    </lineage>
</organism>
<dbReference type="AlphaFoldDB" id="A0A381NVH2"/>
<reference evidence="2" key="1">
    <citation type="submission" date="2018-05" db="EMBL/GenBank/DDBJ databases">
        <authorList>
            <person name="Lanie J.A."/>
            <person name="Ng W.-L."/>
            <person name="Kazmierczak K.M."/>
            <person name="Andrzejewski T.M."/>
            <person name="Davidsen T.M."/>
            <person name="Wayne K.J."/>
            <person name="Tettelin H."/>
            <person name="Glass J.I."/>
            <person name="Rusch D."/>
            <person name="Podicherti R."/>
            <person name="Tsui H.-C.T."/>
            <person name="Winkler M.E."/>
        </authorList>
    </citation>
    <scope>NUCLEOTIDE SEQUENCE</scope>
</reference>
<dbReference type="InterPro" id="IPR019734">
    <property type="entry name" value="TPR_rpt"/>
</dbReference>
<keyword evidence="1" id="KW-1133">Transmembrane helix</keyword>
<sequence>MVKIKKYKGQKKEVFSIENPEIISETLSKSEVFINKNKNILFGILSFLVVSFLLFSFFNYFKTNQNSIAQEEMFQAIYYFESDSLVKALNGDGNNYGFLEIIDEFNLSEAANLANFYAGSSYLKLGDYNNAIRYFKDFSSSDYLIQARSYSLIGDAYVELGEYDDAIIYFKKAVNYQPNQFFTPNYLLKLALVYEEVNDINLALDCYIDIVDNYKESAEYQTSLKNKARLEGKI</sequence>
<dbReference type="Pfam" id="PF13174">
    <property type="entry name" value="TPR_6"/>
    <property type="match status" value="1"/>
</dbReference>
<dbReference type="PROSITE" id="PS50293">
    <property type="entry name" value="TPR_REGION"/>
    <property type="match status" value="1"/>
</dbReference>
<dbReference type="Pfam" id="PF13181">
    <property type="entry name" value="TPR_8"/>
    <property type="match status" value="1"/>
</dbReference>
<name>A0A381NVH2_9ZZZZ</name>
<accession>A0A381NVH2</accession>
<dbReference type="PROSITE" id="PS50005">
    <property type="entry name" value="TPR"/>
    <property type="match status" value="1"/>
</dbReference>
<keyword evidence="1" id="KW-0812">Transmembrane</keyword>
<dbReference type="SMART" id="SM00028">
    <property type="entry name" value="TPR"/>
    <property type="match status" value="2"/>
</dbReference>
<dbReference type="Gene3D" id="1.25.40.10">
    <property type="entry name" value="Tetratricopeptide repeat domain"/>
    <property type="match status" value="2"/>
</dbReference>
<evidence type="ECO:0000256" key="1">
    <source>
        <dbReference type="SAM" id="Phobius"/>
    </source>
</evidence>
<dbReference type="EMBL" id="UINC01000632">
    <property type="protein sequence ID" value="SUZ58626.1"/>
    <property type="molecule type" value="Genomic_DNA"/>
</dbReference>
<evidence type="ECO:0000313" key="2">
    <source>
        <dbReference type="EMBL" id="SUZ58626.1"/>
    </source>
</evidence>
<proteinExistence type="predicted"/>
<dbReference type="InterPro" id="IPR011990">
    <property type="entry name" value="TPR-like_helical_dom_sf"/>
</dbReference>
<gene>
    <name evidence="2" type="ORF">METZ01_LOCUS11480</name>
</gene>
<keyword evidence="1" id="KW-0472">Membrane</keyword>
<dbReference type="SUPFAM" id="SSF48452">
    <property type="entry name" value="TPR-like"/>
    <property type="match status" value="1"/>
</dbReference>
<feature type="transmembrane region" description="Helical" evidence="1">
    <location>
        <begin position="40"/>
        <end position="61"/>
    </location>
</feature>